<evidence type="ECO:0000313" key="4">
    <source>
        <dbReference type="EMBL" id="CUO05778.1"/>
    </source>
</evidence>
<name>A0A174C1X6_9FIRM</name>
<proteinExistence type="predicted"/>
<dbReference type="EMBL" id="WWSC01000019">
    <property type="protein sequence ID" value="MZK42632.1"/>
    <property type="molecule type" value="Genomic_DNA"/>
</dbReference>
<dbReference type="Proteomes" id="UP000472916">
    <property type="component" value="Unassembled WGS sequence"/>
</dbReference>
<dbReference type="Proteomes" id="UP000095597">
    <property type="component" value="Unassembled WGS sequence"/>
</dbReference>
<dbReference type="InterPro" id="IPR011009">
    <property type="entry name" value="Kinase-like_dom_sf"/>
</dbReference>
<evidence type="ECO:0000313" key="5">
    <source>
        <dbReference type="EMBL" id="MZK11284.1"/>
    </source>
</evidence>
<dbReference type="GO" id="GO:0004674">
    <property type="term" value="F:protein serine/threonine kinase activity"/>
    <property type="evidence" value="ECO:0007669"/>
    <property type="project" value="UniProtKB-KW"/>
</dbReference>
<evidence type="ECO:0000313" key="6">
    <source>
        <dbReference type="EMBL" id="MZK18457.1"/>
    </source>
</evidence>
<sequence length="251" mass="28816">MKLEKKNLIVERPYKSVYKTEEGIVKIFATDHPKSAVFNEALNTVKVEETGLDIPKLKEVTQINGEWALLIENREGKTLEEMMKVDRANLEKYMSDFVDLQLKVQSKTATTLPKLKDKLADEIRSLKDLDATERYELLTRLEGMPKHTKLCHGDFNPSNVIVEKNGKMTVIDWAHASQGNASADAAMTYLLFALHDQESADLYLKLFCKKSDTARQYVEQWLPIVAAAELGKDIRLEKDFLMKWIDVMEYE</sequence>
<accession>A0A174C1X6</accession>
<keyword evidence="4" id="KW-0723">Serine/threonine-protein kinase</keyword>
<dbReference type="Pfam" id="PF01636">
    <property type="entry name" value="APH"/>
    <property type="match status" value="1"/>
</dbReference>
<protein>
    <submittedName>
        <fullName evidence="5">Phosphotransferase</fullName>
    </submittedName>
    <submittedName>
        <fullName evidence="4">Serine/threonine protein kinase</fullName>
    </submittedName>
</protein>
<evidence type="ECO:0000313" key="10">
    <source>
        <dbReference type="Proteomes" id="UP000095439"/>
    </source>
</evidence>
<reference evidence="12 13" key="2">
    <citation type="journal article" date="2019" name="Nat. Med.">
        <title>A library of human gut bacterial isolates paired with longitudinal multiomics data enables mechanistic microbiome research.</title>
        <authorList>
            <person name="Poyet M."/>
            <person name="Groussin M."/>
            <person name="Gibbons S.M."/>
            <person name="Avila-Pacheco J."/>
            <person name="Jiang X."/>
            <person name="Kearney S.M."/>
            <person name="Perrotta A.R."/>
            <person name="Berdy B."/>
            <person name="Zhao S."/>
            <person name="Lieberman T.D."/>
            <person name="Swanson P.K."/>
            <person name="Smith M."/>
            <person name="Roesemann S."/>
            <person name="Alexander J.E."/>
            <person name="Rich S.A."/>
            <person name="Livny J."/>
            <person name="Vlamakis H."/>
            <person name="Clish C."/>
            <person name="Bullock K."/>
            <person name="Deik A."/>
            <person name="Scott J."/>
            <person name="Pierce K.A."/>
            <person name="Xavier R.J."/>
            <person name="Alm E.J."/>
        </authorList>
    </citation>
    <scope>NUCLEOTIDE SEQUENCE [LARGE SCALE GENOMIC DNA]</scope>
    <source>
        <strain evidence="5 13">BIOML-A1</strain>
        <strain evidence="7 14">BIOML-A6</strain>
        <strain evidence="6 12">BIOML-A7</strain>
    </source>
</reference>
<reference evidence="9 10" key="1">
    <citation type="submission" date="2015-09" db="EMBL/GenBank/DDBJ databases">
        <authorList>
            <consortium name="Pathogen Informatics"/>
        </authorList>
    </citation>
    <scope>NUCLEOTIDE SEQUENCE [LARGE SCALE GENOMIC DNA]</scope>
    <source>
        <strain evidence="4 9">2789STDY5608851</strain>
        <strain evidence="3 10">2789STDY5608866</strain>
        <strain evidence="2 11">2789STDY5834961</strain>
    </source>
</reference>
<evidence type="ECO:0000313" key="2">
    <source>
        <dbReference type="EMBL" id="CUN12730.1"/>
    </source>
</evidence>
<dbReference type="Proteomes" id="UP000095380">
    <property type="component" value="Unassembled WGS sequence"/>
</dbReference>
<evidence type="ECO:0000313" key="7">
    <source>
        <dbReference type="EMBL" id="MZK42632.1"/>
    </source>
</evidence>
<reference evidence="8" key="3">
    <citation type="journal article" date="2020" name="Cell Host Microbe">
        <title>Functional and Genomic Variation between Human-Derived Isolates of Lachnospiraceae Reveals Inter- and Intra-Species Diversity.</title>
        <authorList>
            <person name="Sorbara M.T."/>
            <person name="Littmann E.R."/>
            <person name="Fontana E."/>
            <person name="Moody T.U."/>
            <person name="Kohout C.E."/>
            <person name="Gjonbalaj M."/>
            <person name="Eaton V."/>
            <person name="Seok R."/>
            <person name="Leiner I.M."/>
            <person name="Pamer E.G."/>
        </authorList>
    </citation>
    <scope>NUCLEOTIDE SEQUENCE</scope>
    <source>
        <strain evidence="8">MSK.10.16</strain>
    </source>
</reference>
<dbReference type="EMBL" id="JAAIOD010000031">
    <property type="protein sequence ID" value="NSE59261.1"/>
    <property type="molecule type" value="Genomic_DNA"/>
</dbReference>
<dbReference type="EMBL" id="WWSB01000012">
    <property type="protein sequence ID" value="MZK18457.1"/>
    <property type="molecule type" value="Genomic_DNA"/>
</dbReference>
<evidence type="ECO:0000313" key="9">
    <source>
        <dbReference type="Proteomes" id="UP000095380"/>
    </source>
</evidence>
<dbReference type="EMBL" id="WWSH01000013">
    <property type="protein sequence ID" value="MZK11284.1"/>
    <property type="molecule type" value="Genomic_DNA"/>
</dbReference>
<keyword evidence="4" id="KW-0418">Kinase</keyword>
<dbReference type="Proteomes" id="UP000095439">
    <property type="component" value="Unassembled WGS sequence"/>
</dbReference>
<dbReference type="InterPro" id="IPR002575">
    <property type="entry name" value="Aminoglycoside_PTrfase"/>
</dbReference>
<dbReference type="EMBL" id="CYYM01000006">
    <property type="protein sequence ID" value="CUO05778.1"/>
    <property type="molecule type" value="Genomic_DNA"/>
</dbReference>
<evidence type="ECO:0000313" key="13">
    <source>
        <dbReference type="Proteomes" id="UP000449249"/>
    </source>
</evidence>
<evidence type="ECO:0000313" key="14">
    <source>
        <dbReference type="Proteomes" id="UP000472916"/>
    </source>
</evidence>
<reference evidence="8" key="4">
    <citation type="submission" date="2020-02" db="EMBL/GenBank/DDBJ databases">
        <authorList>
            <person name="Littmann E."/>
            <person name="Sorbara M."/>
        </authorList>
    </citation>
    <scope>NUCLEOTIDE SEQUENCE</scope>
    <source>
        <strain evidence="8">MSK.10.16</strain>
    </source>
</reference>
<dbReference type="eggNOG" id="COG0510">
    <property type="taxonomic scope" value="Bacteria"/>
</dbReference>
<evidence type="ECO:0000313" key="12">
    <source>
        <dbReference type="Proteomes" id="UP000446719"/>
    </source>
</evidence>
<dbReference type="Proteomes" id="UP000446719">
    <property type="component" value="Unassembled WGS sequence"/>
</dbReference>
<dbReference type="GeneID" id="93135920"/>
<evidence type="ECO:0000313" key="3">
    <source>
        <dbReference type="EMBL" id="CUN86131.1"/>
    </source>
</evidence>
<dbReference type="EMBL" id="CYXO01000012">
    <property type="protein sequence ID" value="CUN12730.1"/>
    <property type="molecule type" value="Genomic_DNA"/>
</dbReference>
<organism evidence="4 9">
    <name type="scientific">Dorea longicatena</name>
    <dbReference type="NCBI Taxonomy" id="88431"/>
    <lineage>
        <taxon>Bacteria</taxon>
        <taxon>Bacillati</taxon>
        <taxon>Bacillota</taxon>
        <taxon>Clostridia</taxon>
        <taxon>Lachnospirales</taxon>
        <taxon>Lachnospiraceae</taxon>
        <taxon>Dorea</taxon>
    </lineage>
</organism>
<dbReference type="Proteomes" id="UP000724058">
    <property type="component" value="Unassembled WGS sequence"/>
</dbReference>
<dbReference type="Proteomes" id="UP000449249">
    <property type="component" value="Unassembled WGS sequence"/>
</dbReference>
<dbReference type="SUPFAM" id="SSF56112">
    <property type="entry name" value="Protein kinase-like (PK-like)"/>
    <property type="match status" value="1"/>
</dbReference>
<evidence type="ECO:0000313" key="11">
    <source>
        <dbReference type="Proteomes" id="UP000095597"/>
    </source>
</evidence>
<evidence type="ECO:0000259" key="1">
    <source>
        <dbReference type="Pfam" id="PF01636"/>
    </source>
</evidence>
<feature type="domain" description="Aminoglycoside phosphotransferase" evidence="1">
    <location>
        <begin position="74"/>
        <end position="195"/>
    </location>
</feature>
<dbReference type="AlphaFoldDB" id="A0A174C1X6"/>
<gene>
    <name evidence="4" type="ORF">ERS852408_01398</name>
    <name evidence="3" type="ORF">ERS852423_01635</name>
    <name evidence="2" type="ORF">ERS852573_02054</name>
    <name evidence="8" type="ORF">G4332_14390</name>
    <name evidence="7" type="ORF">GT528_13285</name>
    <name evidence="6" type="ORF">GT565_10075</name>
    <name evidence="5" type="ORF">GT576_13295</name>
</gene>
<dbReference type="OrthoDB" id="9800774at2"/>
<dbReference type="EMBL" id="CYYY01000006">
    <property type="protein sequence ID" value="CUN86131.1"/>
    <property type="molecule type" value="Genomic_DNA"/>
</dbReference>
<dbReference type="RefSeq" id="WP_006427414.1">
    <property type="nucleotide sequence ID" value="NZ_CABIWY010000006.1"/>
</dbReference>
<keyword evidence="5" id="KW-0808">Transferase</keyword>
<dbReference type="Gene3D" id="3.90.1200.10">
    <property type="match status" value="1"/>
</dbReference>
<evidence type="ECO:0000313" key="8">
    <source>
        <dbReference type="EMBL" id="NSE59261.1"/>
    </source>
</evidence>